<dbReference type="PANTHER" id="PTHR32123:SF10">
    <property type="entry name" value="BICD FAMILY-LIKE CARGO ADAPTER 1-RELATED"/>
    <property type="match status" value="1"/>
</dbReference>
<dbReference type="GO" id="GO:0047496">
    <property type="term" value="P:vesicle transport along microtubule"/>
    <property type="evidence" value="ECO:0007669"/>
    <property type="project" value="TreeGrafter"/>
</dbReference>
<name>V9KI59_CALMI</name>
<dbReference type="AlphaFoldDB" id="V9KI59"/>
<dbReference type="STRING" id="7868.ENSCMIP00000025238"/>
<reference evidence="7" key="1">
    <citation type="journal article" date="2006" name="Science">
        <title>Ancient noncoding elements conserved in the human genome.</title>
        <authorList>
            <person name="Venkatesh B."/>
            <person name="Kirkness E.F."/>
            <person name="Loh Y.H."/>
            <person name="Halpern A.L."/>
            <person name="Lee A.P."/>
            <person name="Johnson J."/>
            <person name="Dandona N."/>
            <person name="Viswanathan L.D."/>
            <person name="Tay A."/>
            <person name="Venter J.C."/>
            <person name="Strausberg R.L."/>
            <person name="Brenner S."/>
        </authorList>
    </citation>
    <scope>NUCLEOTIDE SEQUENCE [LARGE SCALE GENOMIC DNA]</scope>
</reference>
<dbReference type="InterPro" id="IPR051149">
    <property type="entry name" value="Spindly/BICDR_Dynein_Adapter"/>
</dbReference>
<dbReference type="InterPro" id="IPR006933">
    <property type="entry name" value="HAP1_N"/>
</dbReference>
<dbReference type="GO" id="GO:0055107">
    <property type="term" value="P:Golgi to secretory granule transport"/>
    <property type="evidence" value="ECO:0007669"/>
    <property type="project" value="TreeGrafter"/>
</dbReference>
<evidence type="ECO:0000313" key="5">
    <source>
        <dbReference type="EMBL" id="AFO97583.1"/>
    </source>
</evidence>
<dbReference type="GeneTree" id="ENSGT00940000157442"/>
<dbReference type="EMBL" id="JW865066">
    <property type="protein sequence ID" value="AFO97583.1"/>
    <property type="molecule type" value="mRNA"/>
</dbReference>
<dbReference type="OMA" id="LDDWSFK"/>
<evidence type="ECO:0000256" key="1">
    <source>
        <dbReference type="ARBA" id="ARBA00023054"/>
    </source>
</evidence>
<proteinExistence type="evidence at transcript level"/>
<feature type="domain" description="HAP1 N-terminal" evidence="4">
    <location>
        <begin position="26"/>
        <end position="87"/>
    </location>
</feature>
<evidence type="ECO:0000313" key="6">
    <source>
        <dbReference type="Ensembl" id="ENSCMIP00000025238.1"/>
    </source>
</evidence>
<protein>
    <submittedName>
        <fullName evidence="5">Bicaudal D-related protein 1-like protein</fullName>
    </submittedName>
</protein>
<keyword evidence="1 2" id="KW-0175">Coiled coil</keyword>
<reference evidence="7" key="2">
    <citation type="journal article" date="2007" name="PLoS Biol.">
        <title>Survey sequencing and comparative analysis of the elephant shark (Callorhinchus milii) genome.</title>
        <authorList>
            <person name="Venkatesh B."/>
            <person name="Kirkness E.F."/>
            <person name="Loh Y.H."/>
            <person name="Halpern A.L."/>
            <person name="Lee A.P."/>
            <person name="Johnson J."/>
            <person name="Dandona N."/>
            <person name="Viswanathan L.D."/>
            <person name="Tay A."/>
            <person name="Venter J.C."/>
            <person name="Strausberg R.L."/>
            <person name="Brenner S."/>
        </authorList>
    </citation>
    <scope>NUCLEOTIDE SEQUENCE [LARGE SCALE GENOMIC DNA]</scope>
</reference>
<organism evidence="5">
    <name type="scientific">Callorhinchus milii</name>
    <name type="common">Ghost shark</name>
    <dbReference type="NCBI Taxonomy" id="7868"/>
    <lineage>
        <taxon>Eukaryota</taxon>
        <taxon>Metazoa</taxon>
        <taxon>Chordata</taxon>
        <taxon>Craniata</taxon>
        <taxon>Vertebrata</taxon>
        <taxon>Chondrichthyes</taxon>
        <taxon>Holocephali</taxon>
        <taxon>Chimaeriformes</taxon>
        <taxon>Callorhinchidae</taxon>
        <taxon>Callorhinchus</taxon>
    </lineage>
</organism>
<sequence>MTGGSAVEMKSPVEEDLFPMPRDGVGDVSDLLSLLRQKEKELDLAAQLGKALLSETQELKEHNHQLQERFSRTVEDLEQEKHEWRLRFEGKESEWEARVAELENDLQRLECELERRHRALQEADRDKIHSVQELREQNHRLLERLSKAAVMEQELTSELHSLRERHRDRSQLLIEDATTTHSLQAEVALLSEQKEELERRGAVLLRENVSLKSSSETRQEQLSLLQRVHQEQFLQLSLWQKEGEEMRELNRQLEVRLREVTEQLMMQEPTQANLSLLSEIELSLDTDSPSWGAERQQIKGEIVDLVQELQSLMGEDSPETGSHMEPQTLHAALSQLRHLVCSLSQSPATPVHVQGSRLVLRQESEQAAGRLEEQTGDQRLQQAVHERDAAIAKKNAVEAELAQCHLDLQLLNSQLLEAIQQKVGLSQELEAWQDDMHVVINQQLKTQQCSGRAAWAPGDNGSEGRDSKSLSHFLRRTKSQGFFSLFKM</sequence>
<evidence type="ECO:0000259" key="4">
    <source>
        <dbReference type="Pfam" id="PF04849"/>
    </source>
</evidence>
<dbReference type="Ensembl" id="ENSCMIT00000025650.1">
    <property type="protein sequence ID" value="ENSCMIP00000025238.1"/>
    <property type="gene ID" value="ENSCMIG00000011100.1"/>
</dbReference>
<evidence type="ECO:0000256" key="3">
    <source>
        <dbReference type="SAM" id="MobiDB-lite"/>
    </source>
</evidence>
<feature type="coiled-coil region" evidence="2">
    <location>
        <begin position="63"/>
        <end position="151"/>
    </location>
</feature>
<dbReference type="Pfam" id="PF04849">
    <property type="entry name" value="HAP1_N"/>
    <property type="match status" value="1"/>
</dbReference>
<dbReference type="Proteomes" id="UP000314986">
    <property type="component" value="Unassembled WGS sequence"/>
</dbReference>
<feature type="coiled-coil region" evidence="2">
    <location>
        <begin position="180"/>
        <end position="207"/>
    </location>
</feature>
<evidence type="ECO:0000313" key="7">
    <source>
        <dbReference type="Proteomes" id="UP000314986"/>
    </source>
</evidence>
<keyword evidence="7" id="KW-1185">Reference proteome</keyword>
<reference evidence="5 7" key="3">
    <citation type="journal article" date="2014" name="Nature">
        <title>Elephant shark genome provides unique insights into gnathostome evolution.</title>
        <authorList>
            <consortium name="International Elephant Shark Genome Sequencing Consortium"/>
            <person name="Venkatesh B."/>
            <person name="Lee A.P."/>
            <person name="Ravi V."/>
            <person name="Maurya A.K."/>
            <person name="Lian M.M."/>
            <person name="Swann J.B."/>
            <person name="Ohta Y."/>
            <person name="Flajnik M.F."/>
            <person name="Sutoh Y."/>
            <person name="Kasahara M."/>
            <person name="Hoon S."/>
            <person name="Gangu V."/>
            <person name="Roy S.W."/>
            <person name="Irimia M."/>
            <person name="Korzh V."/>
            <person name="Kondrychyn I."/>
            <person name="Lim Z.W."/>
            <person name="Tay B.H."/>
            <person name="Tohari S."/>
            <person name="Kong K.W."/>
            <person name="Ho S."/>
            <person name="Lorente-Galdos B."/>
            <person name="Quilez J."/>
            <person name="Marques-Bonet T."/>
            <person name="Raney B.J."/>
            <person name="Ingham P.W."/>
            <person name="Tay A."/>
            <person name="Hillier L.W."/>
            <person name="Minx P."/>
            <person name="Boehm T."/>
            <person name="Wilson R.K."/>
            <person name="Brenner S."/>
            <person name="Warren W.C."/>
        </authorList>
    </citation>
    <scope>NUCLEOTIDE SEQUENCE</scope>
    <source>
        <tissue evidence="5">Gills</tissue>
    </source>
</reference>
<feature type="region of interest" description="Disordered" evidence="3">
    <location>
        <begin position="1"/>
        <end position="22"/>
    </location>
</feature>
<feature type="coiled-coil region" evidence="2">
    <location>
        <begin position="380"/>
        <end position="435"/>
    </location>
</feature>
<evidence type="ECO:0000256" key="2">
    <source>
        <dbReference type="SAM" id="Coils"/>
    </source>
</evidence>
<reference evidence="6" key="4">
    <citation type="submission" date="2025-05" db="UniProtKB">
        <authorList>
            <consortium name="Ensembl"/>
        </authorList>
    </citation>
    <scope>IDENTIFICATION</scope>
</reference>
<dbReference type="PANTHER" id="PTHR32123">
    <property type="entry name" value="BICD FAMILY-LIKE CARGO ADAPTER"/>
    <property type="match status" value="1"/>
</dbReference>
<accession>V9KI59</accession>